<keyword evidence="3" id="KW-1185">Reference proteome</keyword>
<evidence type="ECO:0000313" key="2">
    <source>
        <dbReference type="EMBL" id="SDI38588.1"/>
    </source>
</evidence>
<protein>
    <submittedName>
        <fullName evidence="2">Sugar kinase of the NBD/HSP70 family, may contain an N-terminal HTH domain</fullName>
    </submittedName>
</protein>
<evidence type="ECO:0000256" key="1">
    <source>
        <dbReference type="ARBA" id="ARBA00006479"/>
    </source>
</evidence>
<dbReference type="GO" id="GO:0016301">
    <property type="term" value="F:kinase activity"/>
    <property type="evidence" value="ECO:0007669"/>
    <property type="project" value="UniProtKB-KW"/>
</dbReference>
<evidence type="ECO:0000313" key="3">
    <source>
        <dbReference type="Proteomes" id="UP000199258"/>
    </source>
</evidence>
<dbReference type="PANTHER" id="PTHR18964">
    <property type="entry name" value="ROK (REPRESSOR, ORF, KINASE) FAMILY"/>
    <property type="match status" value="1"/>
</dbReference>
<gene>
    <name evidence="2" type="ORF">SAMN04488693_11079</name>
</gene>
<dbReference type="Gene3D" id="1.10.10.10">
    <property type="entry name" value="Winged helix-like DNA-binding domain superfamily/Winged helix DNA-binding domain"/>
    <property type="match status" value="1"/>
</dbReference>
<comment type="similarity">
    <text evidence="1">Belongs to the ROK (NagC/XylR) family.</text>
</comment>
<dbReference type="STRING" id="335973.SAMN04488693_11079"/>
<dbReference type="EMBL" id="FNDT01000010">
    <property type="protein sequence ID" value="SDI38588.1"/>
    <property type="molecule type" value="Genomic_DNA"/>
</dbReference>
<accession>A0A1G8K576</accession>
<keyword evidence="2" id="KW-0808">Transferase</keyword>
<dbReference type="InterPro" id="IPR043129">
    <property type="entry name" value="ATPase_NBD"/>
</dbReference>
<dbReference type="Gene3D" id="3.30.420.40">
    <property type="match status" value="2"/>
</dbReference>
<proteinExistence type="inferred from homology"/>
<dbReference type="InterPro" id="IPR036388">
    <property type="entry name" value="WH-like_DNA-bd_sf"/>
</dbReference>
<dbReference type="Proteomes" id="UP000199258">
    <property type="component" value="Unassembled WGS sequence"/>
</dbReference>
<dbReference type="CDD" id="cd23763">
    <property type="entry name" value="ASKHA_ATPase_ROK"/>
    <property type="match status" value="1"/>
</dbReference>
<dbReference type="Pfam" id="PF00480">
    <property type="entry name" value="ROK"/>
    <property type="match status" value="1"/>
</dbReference>
<reference evidence="2 3" key="1">
    <citation type="submission" date="2016-10" db="EMBL/GenBank/DDBJ databases">
        <authorList>
            <person name="de Groot N.N."/>
        </authorList>
    </citation>
    <scope>NUCLEOTIDE SEQUENCE [LARGE SCALE GENOMIC DNA]</scope>
    <source>
        <strain evidence="2 3">NP_1H</strain>
    </source>
</reference>
<dbReference type="OrthoDB" id="37575at2"/>
<organism evidence="2 3">
    <name type="scientific">Arthrobacter subterraneus</name>
    <dbReference type="NCBI Taxonomy" id="335973"/>
    <lineage>
        <taxon>Bacteria</taxon>
        <taxon>Bacillati</taxon>
        <taxon>Actinomycetota</taxon>
        <taxon>Actinomycetes</taxon>
        <taxon>Micrococcales</taxon>
        <taxon>Micrococcaceae</taxon>
        <taxon>Arthrobacter</taxon>
    </lineage>
</organism>
<dbReference type="SUPFAM" id="SSF53067">
    <property type="entry name" value="Actin-like ATPase domain"/>
    <property type="match status" value="1"/>
</dbReference>
<sequence>MNVPESRRAAPAAASSTNMLRRSNARLILDTIWQVPSGSTLTANELISSTSLTRATVLGVCDDLLRDAWIVEEPARAATGKGRPARHFALNDNAGYVIGVDAGYSGIRSVAANLRGDVKGRGGAAFAADLDDPDPAPRTAALQRAIDTTLDDGGIDPAQVLTVCFGIPAPVSRRGTIPTGNPFWERMSVDRAAVLAGRPHWRSFIENDANLAALAERYNGTVDPDGSFLVLLAGERFGAGIIEDGHLLHGSLGGGGEMHYLDLVEGVGSPEAIAPLARAWASDAVAAGRRTVLSKGMSKKTKPSAEAVFAAAEAGDAVALEIVERLAERLSRVISTLASLLNPDTVVIGGAVAPSIARLAEQIEQKVAATSHFPPRVVASSLAGDIVLTGAVNAALDRVRRNALEIELHRAP</sequence>
<dbReference type="PANTHER" id="PTHR18964:SF149">
    <property type="entry name" value="BIFUNCTIONAL UDP-N-ACETYLGLUCOSAMINE 2-EPIMERASE_N-ACETYLMANNOSAMINE KINASE"/>
    <property type="match status" value="1"/>
</dbReference>
<name>A0A1G8K576_9MICC</name>
<dbReference type="InterPro" id="IPR036390">
    <property type="entry name" value="WH_DNA-bd_sf"/>
</dbReference>
<dbReference type="InterPro" id="IPR000600">
    <property type="entry name" value="ROK"/>
</dbReference>
<keyword evidence="2" id="KW-0418">Kinase</keyword>
<dbReference type="SUPFAM" id="SSF46785">
    <property type="entry name" value="Winged helix' DNA-binding domain"/>
    <property type="match status" value="1"/>
</dbReference>
<dbReference type="RefSeq" id="WP_139186262.1">
    <property type="nucleotide sequence ID" value="NZ_FNDT01000010.1"/>
</dbReference>
<dbReference type="AlphaFoldDB" id="A0A1G8K576"/>